<reference evidence="1" key="1">
    <citation type="submission" date="2018-05" db="EMBL/GenBank/DDBJ databases">
        <authorList>
            <person name="Lanie J.A."/>
            <person name="Ng W.-L."/>
            <person name="Kazmierczak K.M."/>
            <person name="Andrzejewski T.M."/>
            <person name="Davidsen T.M."/>
            <person name="Wayne K.J."/>
            <person name="Tettelin H."/>
            <person name="Glass J.I."/>
            <person name="Rusch D."/>
            <person name="Podicherti R."/>
            <person name="Tsui H.-C.T."/>
            <person name="Winkler M.E."/>
        </authorList>
    </citation>
    <scope>NUCLEOTIDE SEQUENCE</scope>
</reference>
<protein>
    <submittedName>
        <fullName evidence="1">Uncharacterized protein</fullName>
    </submittedName>
</protein>
<accession>A0A382VZA5</accession>
<sequence length="134" mass="14875">MKVTLLFSALLHATGFYILSSISFNQTSRSPDIVPIKVTTLGEKKGVQAVNVKHVTQQNPRQSTHSPKLVSTTLNEVFDLKPTRTYTKNSRTQPSKIILQAKLPKDISQLTLASSNGPSPSLIEHQRFFTKEIS</sequence>
<feature type="non-terminal residue" evidence="1">
    <location>
        <position position="134"/>
    </location>
</feature>
<dbReference type="AlphaFoldDB" id="A0A382VZA5"/>
<proteinExistence type="predicted"/>
<evidence type="ECO:0000313" key="1">
    <source>
        <dbReference type="EMBL" id="SVD51946.1"/>
    </source>
</evidence>
<organism evidence="1">
    <name type="scientific">marine metagenome</name>
    <dbReference type="NCBI Taxonomy" id="408172"/>
    <lineage>
        <taxon>unclassified sequences</taxon>
        <taxon>metagenomes</taxon>
        <taxon>ecological metagenomes</taxon>
    </lineage>
</organism>
<gene>
    <name evidence="1" type="ORF">METZ01_LOCUS404800</name>
</gene>
<dbReference type="EMBL" id="UINC01155850">
    <property type="protein sequence ID" value="SVD51946.1"/>
    <property type="molecule type" value="Genomic_DNA"/>
</dbReference>
<name>A0A382VZA5_9ZZZZ</name>